<dbReference type="PANTHER" id="PTHR43539">
    <property type="entry name" value="FLAVIN-BINDING MONOOXYGENASE-LIKE PROTEIN (AFU_ORTHOLOGUE AFUA_4G09220)"/>
    <property type="match status" value="1"/>
</dbReference>
<dbReference type="GO" id="GO:0004497">
    <property type="term" value="F:monooxygenase activity"/>
    <property type="evidence" value="ECO:0007669"/>
    <property type="project" value="TreeGrafter"/>
</dbReference>
<dbReference type="Proteomes" id="UP001362999">
    <property type="component" value="Unassembled WGS sequence"/>
</dbReference>
<dbReference type="PANTHER" id="PTHR43539:SF68">
    <property type="entry name" value="FLAVIN-BINDING MONOOXYGENASE-LIKE PROTEIN (AFU_ORTHOLOGUE AFUA_4G09220)"/>
    <property type="match status" value="1"/>
</dbReference>
<accession>A0AAW0EDG7</accession>
<dbReference type="Pfam" id="PF13738">
    <property type="entry name" value="Pyr_redox_3"/>
    <property type="match status" value="1"/>
</dbReference>
<name>A0AAW0EDG7_9AGAR</name>
<keyword evidence="3" id="KW-1185">Reference proteome</keyword>
<dbReference type="SUPFAM" id="SSF51905">
    <property type="entry name" value="FAD/NAD(P)-binding domain"/>
    <property type="match status" value="2"/>
</dbReference>
<gene>
    <name evidence="2" type="ORF">R3P38DRAFT_2819876</name>
</gene>
<comment type="caution">
    <text evidence="2">The sequence shown here is derived from an EMBL/GenBank/DDBJ whole genome shotgun (WGS) entry which is preliminary data.</text>
</comment>
<evidence type="ECO:0008006" key="4">
    <source>
        <dbReference type="Google" id="ProtNLM"/>
    </source>
</evidence>
<dbReference type="InterPro" id="IPR050982">
    <property type="entry name" value="Auxin_biosynth/cation_transpt"/>
</dbReference>
<dbReference type="PRINTS" id="PR00411">
    <property type="entry name" value="PNDRDTASEI"/>
</dbReference>
<dbReference type="AlphaFoldDB" id="A0AAW0EDG7"/>
<keyword evidence="1" id="KW-0560">Oxidoreductase</keyword>
<protein>
    <recommendedName>
        <fullName evidence="4">Flavin-containing monooxygenase</fullName>
    </recommendedName>
</protein>
<evidence type="ECO:0000313" key="2">
    <source>
        <dbReference type="EMBL" id="KAK7063707.1"/>
    </source>
</evidence>
<dbReference type="Gene3D" id="3.50.50.60">
    <property type="entry name" value="FAD/NAD(P)-binding domain"/>
    <property type="match status" value="1"/>
</dbReference>
<sequence length="598" mass="64982">MAQASYDISQLPGGFVSPELTTAFAEGEAVDVAKSIAPAVLELFSHPSKETLSSLFHPDGFWRDHVALSWSLRTFHPLLVISHTLSQLITRAQVDPSSIVLDEEHTHAIIFPNDVSVVRAPFTFWTTNPRARCNAAFKLIRMKNGDIKVLTVTTALQELAVAPWRSLPLNKSAVMPSTIPASVDVLVVGGGHGGLSVSAYLKSLGINFAMVERAPAIGDSWAKRYASTTLHTTRVFSGLPFMPFPTDYPEFVTAKLMAKYYAIYVQKLQLPAFPNRDCVSAVWDDEESRWTVTLKVGDGTTEVVTARHLIFAVGIGGRVPIMPAFPGMDTFHGESLHSATYTDASSWAGKRVAVVGSSTTACDVALDCAQAGTETVTMIQRGPTRIYPPDHTKITLTMFYNDRSPAEAGDLMTMEDPLVLQAPLSSLVLGRMAEEYDPAYREGLLKAGFLATYKASVQHHIFCRAGGHYPDVGACAAIIRGEIKVKSDALITAITPTGLEFSDGTKLEVDVIVYATGYEKDARKTVAPIIGADKAASLEPIWGLDAEGEINGCFRPTGNDHIWFHGGELQSMRYYGKFLAMQIAAELAKVRPTPCRRA</sequence>
<dbReference type="EMBL" id="JAWWNJ010000001">
    <property type="protein sequence ID" value="KAK7063707.1"/>
    <property type="molecule type" value="Genomic_DNA"/>
</dbReference>
<proteinExistence type="predicted"/>
<dbReference type="GO" id="GO:0050660">
    <property type="term" value="F:flavin adenine dinucleotide binding"/>
    <property type="evidence" value="ECO:0007669"/>
    <property type="project" value="TreeGrafter"/>
</dbReference>
<reference evidence="2 3" key="1">
    <citation type="journal article" date="2024" name="J Genomics">
        <title>Draft genome sequencing and assembly of Favolaschia claudopus CIRM-BRFM 2984 isolated from oak limbs.</title>
        <authorList>
            <person name="Navarro D."/>
            <person name="Drula E."/>
            <person name="Chaduli D."/>
            <person name="Cazenave R."/>
            <person name="Ahrendt S."/>
            <person name="Wang J."/>
            <person name="Lipzen A."/>
            <person name="Daum C."/>
            <person name="Barry K."/>
            <person name="Grigoriev I.V."/>
            <person name="Favel A."/>
            <person name="Rosso M.N."/>
            <person name="Martin F."/>
        </authorList>
    </citation>
    <scope>NUCLEOTIDE SEQUENCE [LARGE SCALE GENOMIC DNA]</scope>
    <source>
        <strain evidence="2 3">CIRM-BRFM 2984</strain>
    </source>
</reference>
<dbReference type="InterPro" id="IPR036188">
    <property type="entry name" value="FAD/NAD-bd_sf"/>
</dbReference>
<organism evidence="2 3">
    <name type="scientific">Favolaschia claudopus</name>
    <dbReference type="NCBI Taxonomy" id="2862362"/>
    <lineage>
        <taxon>Eukaryota</taxon>
        <taxon>Fungi</taxon>
        <taxon>Dikarya</taxon>
        <taxon>Basidiomycota</taxon>
        <taxon>Agaricomycotina</taxon>
        <taxon>Agaricomycetes</taxon>
        <taxon>Agaricomycetidae</taxon>
        <taxon>Agaricales</taxon>
        <taxon>Marasmiineae</taxon>
        <taxon>Mycenaceae</taxon>
        <taxon>Favolaschia</taxon>
    </lineage>
</organism>
<evidence type="ECO:0000256" key="1">
    <source>
        <dbReference type="ARBA" id="ARBA00023002"/>
    </source>
</evidence>
<evidence type="ECO:0000313" key="3">
    <source>
        <dbReference type="Proteomes" id="UP001362999"/>
    </source>
</evidence>